<dbReference type="AlphaFoldDB" id="A0A1Q9LJR4"/>
<keyword evidence="1" id="KW-1133">Transmembrane helix</keyword>
<feature type="transmembrane region" description="Helical" evidence="1">
    <location>
        <begin position="44"/>
        <end position="66"/>
    </location>
</feature>
<dbReference type="Proteomes" id="UP000186040">
    <property type="component" value="Unassembled WGS sequence"/>
</dbReference>
<gene>
    <name evidence="2" type="ORF">BJP25_22060</name>
</gene>
<feature type="transmembrane region" description="Helical" evidence="1">
    <location>
        <begin position="78"/>
        <end position="98"/>
    </location>
</feature>
<protein>
    <recommendedName>
        <fullName evidence="4">DUF998 domain-containing protein</fullName>
    </recommendedName>
</protein>
<sequence>MLPGLGALLVSAGVLGLLVLHLVPPTSAISPVRRTLSEYALGEAKWAFDGSLLLIAVGSALVFAAVARRGVPKPPATALVLGVVWTVSLVVIVAFTKTNWAVGPSLGGTIHRYASVAAFVSLPASVLFAVRRVFPDNPGWRWAARGCAVVSLLWFGSIVVGAVGMAFGGPPWWRFVPLGLVERMVAFAAVAGLVVLAVGMVRTRRTTA</sequence>
<proteinExistence type="predicted"/>
<dbReference type="EMBL" id="MKQR01000017">
    <property type="protein sequence ID" value="OLR92282.1"/>
    <property type="molecule type" value="Genomic_DNA"/>
</dbReference>
<reference evidence="2 3" key="1">
    <citation type="submission" date="2016-10" db="EMBL/GenBank/DDBJ databases">
        <title>The Draft Genome Sequence of Actinokineospora bangkokensis 44EHWT reveals the biosynthetic pathway of antifungal compounds Thailandins with unusual extender unit butylmalonyl-CoA.</title>
        <authorList>
            <person name="Greule A."/>
            <person name="Intra B."/>
            <person name="Flemming S."/>
            <person name="Rommel M.G."/>
            <person name="Panbangred W."/>
            <person name="Bechthold A."/>
        </authorList>
    </citation>
    <scope>NUCLEOTIDE SEQUENCE [LARGE SCALE GENOMIC DNA]</scope>
    <source>
        <strain evidence="2 3">44EHW</strain>
    </source>
</reference>
<evidence type="ECO:0000313" key="2">
    <source>
        <dbReference type="EMBL" id="OLR92282.1"/>
    </source>
</evidence>
<dbReference type="Pfam" id="PF06197">
    <property type="entry name" value="DUF998"/>
    <property type="match status" value="1"/>
</dbReference>
<feature type="transmembrane region" description="Helical" evidence="1">
    <location>
        <begin position="184"/>
        <end position="201"/>
    </location>
</feature>
<feature type="transmembrane region" description="Helical" evidence="1">
    <location>
        <begin position="142"/>
        <end position="164"/>
    </location>
</feature>
<keyword evidence="3" id="KW-1185">Reference proteome</keyword>
<evidence type="ECO:0000256" key="1">
    <source>
        <dbReference type="SAM" id="Phobius"/>
    </source>
</evidence>
<comment type="caution">
    <text evidence="2">The sequence shown here is derived from an EMBL/GenBank/DDBJ whole genome shotgun (WGS) entry which is preliminary data.</text>
</comment>
<accession>A0A1Q9LJR4</accession>
<evidence type="ECO:0008006" key="4">
    <source>
        <dbReference type="Google" id="ProtNLM"/>
    </source>
</evidence>
<keyword evidence="1" id="KW-0812">Transmembrane</keyword>
<evidence type="ECO:0000313" key="3">
    <source>
        <dbReference type="Proteomes" id="UP000186040"/>
    </source>
</evidence>
<dbReference type="InterPro" id="IPR009339">
    <property type="entry name" value="DUF998"/>
</dbReference>
<organism evidence="2 3">
    <name type="scientific">Actinokineospora bangkokensis</name>
    <dbReference type="NCBI Taxonomy" id="1193682"/>
    <lineage>
        <taxon>Bacteria</taxon>
        <taxon>Bacillati</taxon>
        <taxon>Actinomycetota</taxon>
        <taxon>Actinomycetes</taxon>
        <taxon>Pseudonocardiales</taxon>
        <taxon>Pseudonocardiaceae</taxon>
        <taxon>Actinokineospora</taxon>
    </lineage>
</organism>
<name>A0A1Q9LJR4_9PSEU</name>
<feature type="transmembrane region" description="Helical" evidence="1">
    <location>
        <begin position="110"/>
        <end position="130"/>
    </location>
</feature>
<keyword evidence="1" id="KW-0472">Membrane</keyword>
<dbReference type="STRING" id="1193682.BJP25_22060"/>